<feature type="transmembrane region" description="Helical" evidence="5">
    <location>
        <begin position="280"/>
        <end position="300"/>
    </location>
</feature>
<keyword evidence="2 5" id="KW-0812">Transmembrane</keyword>
<feature type="transmembrane region" description="Helical" evidence="5">
    <location>
        <begin position="100"/>
        <end position="123"/>
    </location>
</feature>
<comment type="subcellular location">
    <subcellularLocation>
        <location evidence="1">Membrane</location>
    </subcellularLocation>
</comment>
<evidence type="ECO:0008006" key="8">
    <source>
        <dbReference type="Google" id="ProtNLM"/>
    </source>
</evidence>
<feature type="transmembrane region" description="Helical" evidence="5">
    <location>
        <begin position="192"/>
        <end position="215"/>
    </location>
</feature>
<organism evidence="6 7">
    <name type="scientific">Heterodera trifolii</name>
    <dbReference type="NCBI Taxonomy" id="157864"/>
    <lineage>
        <taxon>Eukaryota</taxon>
        <taxon>Metazoa</taxon>
        <taxon>Ecdysozoa</taxon>
        <taxon>Nematoda</taxon>
        <taxon>Chromadorea</taxon>
        <taxon>Rhabditida</taxon>
        <taxon>Tylenchina</taxon>
        <taxon>Tylenchomorpha</taxon>
        <taxon>Tylenchoidea</taxon>
        <taxon>Heteroderidae</taxon>
        <taxon>Heteroderinae</taxon>
        <taxon>Heterodera</taxon>
    </lineage>
</organism>
<evidence type="ECO:0000256" key="5">
    <source>
        <dbReference type="SAM" id="Phobius"/>
    </source>
</evidence>
<name>A0ABD2IY72_9BILA</name>
<evidence type="ECO:0000256" key="2">
    <source>
        <dbReference type="ARBA" id="ARBA00022692"/>
    </source>
</evidence>
<feature type="transmembrane region" description="Helical" evidence="5">
    <location>
        <begin position="239"/>
        <end position="260"/>
    </location>
</feature>
<dbReference type="InterPro" id="IPR047130">
    <property type="entry name" value="7TM_GPCR_Srsx_nematod"/>
</dbReference>
<evidence type="ECO:0000256" key="1">
    <source>
        <dbReference type="ARBA" id="ARBA00004370"/>
    </source>
</evidence>
<dbReference type="PANTHER" id="PTHR23360">
    <property type="entry name" value="G-PROTEIN COUPLED RECEPTORS FAMILY 1 PROFILE DOMAIN-CONTAINING PROTEIN-RELATED"/>
    <property type="match status" value="1"/>
</dbReference>
<dbReference type="Pfam" id="PF10320">
    <property type="entry name" value="7TM_GPCR_Srsx"/>
    <property type="match status" value="1"/>
</dbReference>
<dbReference type="GO" id="GO:0016020">
    <property type="term" value="C:membrane"/>
    <property type="evidence" value="ECO:0007669"/>
    <property type="project" value="UniProtKB-SubCell"/>
</dbReference>
<evidence type="ECO:0000256" key="3">
    <source>
        <dbReference type="ARBA" id="ARBA00022989"/>
    </source>
</evidence>
<sequence>MNGQQIEGLNENYSYYQLWVQYKDSGHSPILIFTASLLNAIVVPGIFMNIGILLITFKYSSLRGTSSFLLALTALFETVHQFGHLFFLCVSLSGRNFVSYFTAFKFLVVPLVGCSASLALIALTALDRLIQLAFEKWHAKVNRTFYLGTFVLISLFFGILMGLKYAQIAFCHPKWPQTGTVSDIFLFEFKPIFFSFMLMANFIAILFYVFIWVMVKWKKFGSQLSTNSIKSKTNTNARLFKSLVVIISITIGCYLISAVVRLFVLPPLHLDQVKVWFVELYFGILLNVGVALNAPVLFICSKDYRKCFVREFALLRSKLAKVPKTFPKVVSSMMANGRKCHSKTVGDKGGSKMKATDCGDKQQNLGEHFPMKTMLPIFALSSSNRISPAGQFSNFNHL</sequence>
<reference evidence="6 7" key="1">
    <citation type="submission" date="2024-10" db="EMBL/GenBank/DDBJ databases">
        <authorList>
            <person name="Kim D."/>
        </authorList>
    </citation>
    <scope>NUCLEOTIDE SEQUENCE [LARGE SCALE GENOMIC DNA]</scope>
    <source>
        <strain evidence="6">BH-2024</strain>
    </source>
</reference>
<protein>
    <recommendedName>
        <fullName evidence="8">G-protein coupled receptors family 1 profile domain-containing protein</fullName>
    </recommendedName>
</protein>
<evidence type="ECO:0000313" key="7">
    <source>
        <dbReference type="Proteomes" id="UP001620626"/>
    </source>
</evidence>
<accession>A0ABD2IY72</accession>
<dbReference type="Proteomes" id="UP001620626">
    <property type="component" value="Unassembled WGS sequence"/>
</dbReference>
<feature type="transmembrane region" description="Helical" evidence="5">
    <location>
        <begin position="30"/>
        <end position="56"/>
    </location>
</feature>
<dbReference type="InterPro" id="IPR019424">
    <property type="entry name" value="7TM_GPCR_Srsx"/>
</dbReference>
<gene>
    <name evidence="6" type="ORF">niasHT_031734</name>
</gene>
<keyword evidence="4 5" id="KW-0472">Membrane</keyword>
<dbReference type="EMBL" id="JBICBT010001070">
    <property type="protein sequence ID" value="KAL3084849.1"/>
    <property type="molecule type" value="Genomic_DNA"/>
</dbReference>
<comment type="caution">
    <text evidence="6">The sequence shown here is derived from an EMBL/GenBank/DDBJ whole genome shotgun (WGS) entry which is preliminary data.</text>
</comment>
<dbReference type="PANTHER" id="PTHR23360:SF5">
    <property type="entry name" value="G-PROTEIN COUPLED RECEPTORS FAMILY 1 PROFILE DOMAIN-CONTAINING PROTEIN"/>
    <property type="match status" value="1"/>
</dbReference>
<dbReference type="Gene3D" id="1.20.1070.10">
    <property type="entry name" value="Rhodopsin 7-helix transmembrane proteins"/>
    <property type="match status" value="1"/>
</dbReference>
<proteinExistence type="predicted"/>
<keyword evidence="7" id="KW-1185">Reference proteome</keyword>
<feature type="transmembrane region" description="Helical" evidence="5">
    <location>
        <begin position="68"/>
        <end position="94"/>
    </location>
</feature>
<evidence type="ECO:0000256" key="4">
    <source>
        <dbReference type="ARBA" id="ARBA00023136"/>
    </source>
</evidence>
<dbReference type="SUPFAM" id="SSF81321">
    <property type="entry name" value="Family A G protein-coupled receptor-like"/>
    <property type="match status" value="1"/>
</dbReference>
<evidence type="ECO:0000313" key="6">
    <source>
        <dbReference type="EMBL" id="KAL3084849.1"/>
    </source>
</evidence>
<dbReference type="AlphaFoldDB" id="A0ABD2IY72"/>
<dbReference type="InterPro" id="IPR000276">
    <property type="entry name" value="GPCR_Rhodpsn"/>
</dbReference>
<dbReference type="SMART" id="SM01381">
    <property type="entry name" value="7TM_GPCR_Srsx"/>
    <property type="match status" value="1"/>
</dbReference>
<keyword evidence="3 5" id="KW-1133">Transmembrane helix</keyword>
<feature type="transmembrane region" description="Helical" evidence="5">
    <location>
        <begin position="144"/>
        <end position="166"/>
    </location>
</feature>